<keyword evidence="2" id="KW-1185">Reference proteome</keyword>
<organism evidence="1 2">
    <name type="scientific">Maribacter orientalis</name>
    <dbReference type="NCBI Taxonomy" id="228957"/>
    <lineage>
        <taxon>Bacteria</taxon>
        <taxon>Pseudomonadati</taxon>
        <taxon>Bacteroidota</taxon>
        <taxon>Flavobacteriia</taxon>
        <taxon>Flavobacteriales</taxon>
        <taxon>Flavobacteriaceae</taxon>
        <taxon>Maribacter</taxon>
    </lineage>
</organism>
<reference evidence="2" key="1">
    <citation type="submission" date="2016-10" db="EMBL/GenBank/DDBJ databases">
        <authorList>
            <person name="Varghese N."/>
            <person name="Submissions S."/>
        </authorList>
    </citation>
    <scope>NUCLEOTIDE SEQUENCE [LARGE SCALE GENOMIC DNA]</scope>
    <source>
        <strain evidence="2">DSM 16471</strain>
    </source>
</reference>
<dbReference type="Gene3D" id="3.40.30.10">
    <property type="entry name" value="Glutaredoxin"/>
    <property type="match status" value="1"/>
</dbReference>
<dbReference type="InterPro" id="IPR022551">
    <property type="entry name" value="BrxC"/>
</dbReference>
<evidence type="ECO:0000313" key="1">
    <source>
        <dbReference type="EMBL" id="SEK48899.1"/>
    </source>
</evidence>
<accession>A0A1H7HF10</accession>
<dbReference type="EMBL" id="FNZN01000001">
    <property type="protein sequence ID" value="SEK48899.1"/>
    <property type="molecule type" value="Genomic_DNA"/>
</dbReference>
<sequence>MGIFSGIFGGSKDEDGKEVSEIPWKPLNTIAQLEDIKKQSNARPQVIFKHSTSCGISRMVLNMFKSGYGLEEGQMDFYFLDLLANRDVSHEVASVFGVMHQSPQLLIVKNGVVVVHDSHGSISDIKLEQYI</sequence>
<dbReference type="RefSeq" id="WP_091619543.1">
    <property type="nucleotide sequence ID" value="NZ_FNZN01000001.1"/>
</dbReference>
<dbReference type="Proteomes" id="UP000198990">
    <property type="component" value="Unassembled WGS sequence"/>
</dbReference>
<dbReference type="OrthoDB" id="677051at2"/>
<dbReference type="AlphaFoldDB" id="A0A1H7HF10"/>
<gene>
    <name evidence="1" type="ORF">SAMN04488008_101572</name>
</gene>
<dbReference type="SUPFAM" id="SSF52833">
    <property type="entry name" value="Thioredoxin-like"/>
    <property type="match status" value="1"/>
</dbReference>
<dbReference type="NCBIfam" id="TIGR04019">
    <property type="entry name" value="B_thiol_YtxJ"/>
    <property type="match status" value="1"/>
</dbReference>
<dbReference type="STRING" id="228957.SAMN04488008_101572"/>
<dbReference type="Pfam" id="PF11009">
    <property type="entry name" value="BrxC"/>
    <property type="match status" value="1"/>
</dbReference>
<evidence type="ECO:0000313" key="2">
    <source>
        <dbReference type="Proteomes" id="UP000198990"/>
    </source>
</evidence>
<protein>
    <submittedName>
        <fullName evidence="1">Bacillithiol system protein YtxJ</fullName>
    </submittedName>
</protein>
<proteinExistence type="predicted"/>
<name>A0A1H7HF10_9FLAO</name>
<dbReference type="InterPro" id="IPR036249">
    <property type="entry name" value="Thioredoxin-like_sf"/>
</dbReference>